<dbReference type="EMBL" id="CABWIF010000055">
    <property type="protein sequence ID" value="VWM03688.1"/>
    <property type="molecule type" value="Genomic_DNA"/>
</dbReference>
<evidence type="ECO:0000313" key="2">
    <source>
        <dbReference type="Proteomes" id="UP000368032"/>
    </source>
</evidence>
<accession>A0A5K1JFH3</accession>
<proteinExistence type="predicted"/>
<reference evidence="1 2" key="1">
    <citation type="submission" date="2019-10" db="EMBL/GenBank/DDBJ databases">
        <authorList>
            <person name="Wolf R A."/>
        </authorList>
    </citation>
    <scope>NUCLEOTIDE SEQUENCE [LARGE SCALE GENOMIC DNA]</scope>
    <source>
        <strain evidence="1">Collinsella_aerofaciens_DSM_13712</strain>
    </source>
</reference>
<dbReference type="AlphaFoldDB" id="A0A5K1JFH3"/>
<name>A0A5K1JFH3_9ACTN</name>
<organism evidence="1 2">
    <name type="scientific">Collinsella aerofaciens</name>
    <dbReference type="NCBI Taxonomy" id="74426"/>
    <lineage>
        <taxon>Bacteria</taxon>
        <taxon>Bacillati</taxon>
        <taxon>Actinomycetota</taxon>
        <taxon>Coriobacteriia</taxon>
        <taxon>Coriobacteriales</taxon>
        <taxon>Coriobacteriaceae</taxon>
        <taxon>Collinsella</taxon>
    </lineage>
</organism>
<gene>
    <name evidence="1" type="ORF">CKJAJONC_00784</name>
</gene>
<protein>
    <submittedName>
        <fullName evidence="1">Uncharacterized protein</fullName>
    </submittedName>
</protein>
<dbReference type="Proteomes" id="UP000368032">
    <property type="component" value="Unassembled WGS sequence"/>
</dbReference>
<sequence length="254" mass="29159">MGRLPLSGSKMRKIKFGTTVQATTPEKIEELRLKNPESVRSTGEAIDYLCNLLTGLQPRVARALDEACLREARQITNEMKALPVDGSEEMSFSQLELYREQFQRLHDHFSLYCEKEERPQGMRRVDLLGGDYAVLPSSWTLLETEECANSCSQVGIIEIRGGAKYDAPHFAFFHNGEYSQKDKLQRATKLWPRMTDVMRDEVKLVTDDEGHYLNMDEHLAAPIICYFNLLDASYYQSMELEPPYGAMIYRNNVD</sequence>
<evidence type="ECO:0000313" key="1">
    <source>
        <dbReference type="EMBL" id="VWM03688.1"/>
    </source>
</evidence>